<reference evidence="2" key="1">
    <citation type="submission" date="2023-07" db="EMBL/GenBank/DDBJ databases">
        <title>Ureibacillus sp. isolated from freshwater well.</title>
        <authorList>
            <person name="Kirdat K."/>
            <person name="Bhatt A."/>
            <person name="Teware R."/>
            <person name="Bhavsar Y."/>
            <person name="Yadav A."/>
        </authorList>
    </citation>
    <scope>NUCLEOTIDE SEQUENCE</scope>
    <source>
        <strain evidence="2">BA0131</strain>
    </source>
</reference>
<dbReference type="PANTHER" id="PTHR41786:SF1">
    <property type="entry name" value="6-HYDROXYMETHYLPTERIN DIPHOSPHOKINASE MPTE-LIKE DOMAIN-CONTAINING PROTEIN"/>
    <property type="match status" value="1"/>
</dbReference>
<sequence>MNEYIIKTEIAKSGDETLKINNFYVHSKYNPIVESERIAAKDYSINCTHILFGYGKGYIVDSLLKKIKNESIIIVDPLIEIGKIHIEQRHKRILNIYYWSENSVNTLGYLISSISEGKSLKIKISITPNYNKLFENEYRDLLIYLRDFQNKTQINYNTEVLFAEQWQSNFSKNVPLIAKDESLSVLHNKFDLPVILAAGGPSLTKQIPLLKKIQEHVIIIASGSTINSLLAEDLEPDFIISIDGGEPNYNHFKDLHFEKAKLIYAPYNHPGVRKSFSKKCYVFTQVHQEEMGKYLLSNIGINLPILAGGGTVAHYGVTVARLLNSGPIAMIGQDLAYTNNQTHAEGNKHGQKVENLSELNKELIQVDGYDGGKVGTSRDFLSMKMVFEEIIRFYKPLVPIFNCTEGGVRLKGYEQVTFQEFINTYVDTSKFKNLEKIEDNQTFYKKDSEIVEFYESELELIRVLENQIIKGINALNKNKNNVLFDNNTLKLLDKIENELNEKSKKIQIHFLIAPITIEVSNCYLEKPNETRKESFQRVWNQSYTLYKRLLEAFDKAKYNLKVVIEDIKSRSEKIE</sequence>
<dbReference type="PANTHER" id="PTHR41786">
    <property type="entry name" value="MOTILITY ACCESSORY FACTOR MAF"/>
    <property type="match status" value="1"/>
</dbReference>
<evidence type="ECO:0000259" key="1">
    <source>
        <dbReference type="Pfam" id="PF01973"/>
    </source>
</evidence>
<accession>A0ABT8GLA8</accession>
<proteinExistence type="predicted"/>
<organism evidence="2 3">
    <name type="scientific">Ureibacillus aquaedulcis</name>
    <dbReference type="NCBI Taxonomy" id="3058421"/>
    <lineage>
        <taxon>Bacteria</taxon>
        <taxon>Bacillati</taxon>
        <taxon>Bacillota</taxon>
        <taxon>Bacilli</taxon>
        <taxon>Bacillales</taxon>
        <taxon>Caryophanaceae</taxon>
        <taxon>Ureibacillus</taxon>
    </lineage>
</organism>
<evidence type="ECO:0000313" key="2">
    <source>
        <dbReference type="EMBL" id="MDN4492201.1"/>
    </source>
</evidence>
<evidence type="ECO:0000313" key="3">
    <source>
        <dbReference type="Proteomes" id="UP001172743"/>
    </source>
</evidence>
<protein>
    <submittedName>
        <fullName evidence="2">DUF115 domain-containing protein</fullName>
    </submittedName>
</protein>
<comment type="caution">
    <text evidence="2">The sequence shown here is derived from an EMBL/GenBank/DDBJ whole genome shotgun (WGS) entry which is preliminary data.</text>
</comment>
<dbReference type="Pfam" id="PF01973">
    <property type="entry name" value="MptE-like"/>
    <property type="match status" value="1"/>
</dbReference>
<name>A0ABT8GLA8_9BACL</name>
<keyword evidence="3" id="KW-1185">Reference proteome</keyword>
<gene>
    <name evidence="2" type="ORF">QYB95_01495</name>
</gene>
<dbReference type="EMBL" id="JAUHTQ010000001">
    <property type="protein sequence ID" value="MDN4492201.1"/>
    <property type="molecule type" value="Genomic_DNA"/>
</dbReference>
<feature type="domain" description="6-hydroxymethylpterin diphosphokinase MptE-like" evidence="1">
    <location>
        <begin position="169"/>
        <end position="339"/>
    </location>
</feature>
<dbReference type="Proteomes" id="UP001172743">
    <property type="component" value="Unassembled WGS sequence"/>
</dbReference>
<dbReference type="InterPro" id="IPR002826">
    <property type="entry name" value="MptE-like"/>
</dbReference>
<dbReference type="RefSeq" id="WP_301136306.1">
    <property type="nucleotide sequence ID" value="NZ_JAUHTQ010000001.1"/>
</dbReference>